<dbReference type="RefSeq" id="WP_085937761.1">
    <property type="nucleotide sequence ID" value="NZ_FUWJ01000015.1"/>
</dbReference>
<organism evidence="5 6">
    <name type="scientific">Enhydrobacter aerosaccus</name>
    <dbReference type="NCBI Taxonomy" id="225324"/>
    <lineage>
        <taxon>Bacteria</taxon>
        <taxon>Pseudomonadati</taxon>
        <taxon>Pseudomonadota</taxon>
        <taxon>Alphaproteobacteria</taxon>
        <taxon>Hyphomicrobiales</taxon>
        <taxon>Enhydrobacter</taxon>
    </lineage>
</organism>
<evidence type="ECO:0000313" key="5">
    <source>
        <dbReference type="EMBL" id="SKA38203.1"/>
    </source>
</evidence>
<evidence type="ECO:0000256" key="1">
    <source>
        <dbReference type="ARBA" id="ARBA00005495"/>
    </source>
</evidence>
<gene>
    <name evidence="5" type="ORF">SAMN02745126_06021</name>
</gene>
<reference evidence="6" key="1">
    <citation type="submission" date="2017-02" db="EMBL/GenBank/DDBJ databases">
        <authorList>
            <person name="Varghese N."/>
            <person name="Submissions S."/>
        </authorList>
    </citation>
    <scope>NUCLEOTIDE SEQUENCE [LARGE SCALE GENOMIC DNA]</scope>
    <source>
        <strain evidence="6">ATCC 27094</strain>
    </source>
</reference>
<sequence length="176" mass="19304">MAGNNPTYVARCRCGAVEVGAWSAPIVVTACYCDDCQEAARRCAASADAAPLVDADCGTEFMVFRRDRIACIRGADHLQAMRLRDATKTRRMIAGCCATPMYLTFDDRRPWISAFRAAFGADAPPVQLRICTRFRQSREMATDGLPNHPGYPASMILRVLAAWPLMLFSRPVGALP</sequence>
<keyword evidence="2" id="KW-0479">Metal-binding</keyword>
<evidence type="ECO:0000259" key="4">
    <source>
        <dbReference type="Pfam" id="PF04828"/>
    </source>
</evidence>
<proteinExistence type="inferred from homology"/>
<comment type="similarity">
    <text evidence="1">Belongs to the Gfa family.</text>
</comment>
<dbReference type="Pfam" id="PF04828">
    <property type="entry name" value="GFA"/>
    <property type="match status" value="1"/>
</dbReference>
<protein>
    <submittedName>
        <fullName evidence="5">Uncharacterized conserved protein</fullName>
    </submittedName>
</protein>
<dbReference type="InterPro" id="IPR011057">
    <property type="entry name" value="Mss4-like_sf"/>
</dbReference>
<keyword evidence="3" id="KW-0862">Zinc</keyword>
<evidence type="ECO:0000256" key="3">
    <source>
        <dbReference type="ARBA" id="ARBA00022833"/>
    </source>
</evidence>
<keyword evidence="6" id="KW-1185">Reference proteome</keyword>
<dbReference type="EMBL" id="FUWJ01000015">
    <property type="protein sequence ID" value="SKA38203.1"/>
    <property type="molecule type" value="Genomic_DNA"/>
</dbReference>
<name>A0A1T4TCP8_9HYPH</name>
<feature type="domain" description="CENP-V/GFA" evidence="4">
    <location>
        <begin position="8"/>
        <end position="108"/>
    </location>
</feature>
<dbReference type="Proteomes" id="UP000190092">
    <property type="component" value="Unassembled WGS sequence"/>
</dbReference>
<dbReference type="AlphaFoldDB" id="A0A1T4TCP8"/>
<dbReference type="OrthoDB" id="7268727at2"/>
<dbReference type="SUPFAM" id="SSF51316">
    <property type="entry name" value="Mss4-like"/>
    <property type="match status" value="1"/>
</dbReference>
<dbReference type="GO" id="GO:0016846">
    <property type="term" value="F:carbon-sulfur lyase activity"/>
    <property type="evidence" value="ECO:0007669"/>
    <property type="project" value="InterPro"/>
</dbReference>
<evidence type="ECO:0000313" key="6">
    <source>
        <dbReference type="Proteomes" id="UP000190092"/>
    </source>
</evidence>
<accession>A0A1T4TCP8</accession>
<dbReference type="InterPro" id="IPR006913">
    <property type="entry name" value="CENP-V/GFA"/>
</dbReference>
<dbReference type="Gene3D" id="3.90.1590.10">
    <property type="entry name" value="glutathione-dependent formaldehyde- activating enzyme (gfa)"/>
    <property type="match status" value="1"/>
</dbReference>
<evidence type="ECO:0000256" key="2">
    <source>
        <dbReference type="ARBA" id="ARBA00022723"/>
    </source>
</evidence>
<dbReference type="GO" id="GO:0046872">
    <property type="term" value="F:metal ion binding"/>
    <property type="evidence" value="ECO:0007669"/>
    <property type="project" value="UniProtKB-KW"/>
</dbReference>